<reference evidence="1" key="2">
    <citation type="submission" date="2025-09" db="UniProtKB">
        <authorList>
            <consortium name="Ensembl"/>
        </authorList>
    </citation>
    <scope>IDENTIFICATION</scope>
</reference>
<sequence length="53" mass="5979">MAKCFDVPQNISEVLSSLQKIQEFLSESENGQHKLNMLMSKGELLSTILPKDK</sequence>
<keyword evidence="2" id="KW-1185">Reference proteome</keyword>
<reference evidence="1" key="1">
    <citation type="submission" date="2025-08" db="UniProtKB">
        <authorList>
            <consortium name="Ensembl"/>
        </authorList>
    </citation>
    <scope>IDENTIFICATION</scope>
</reference>
<evidence type="ECO:0000313" key="1">
    <source>
        <dbReference type="Ensembl" id="ENSSPUP00000001257.1"/>
    </source>
</evidence>
<dbReference type="SUPFAM" id="SSF46966">
    <property type="entry name" value="Spectrin repeat"/>
    <property type="match status" value="1"/>
</dbReference>
<dbReference type="AlphaFoldDB" id="A0A8D0G874"/>
<protein>
    <submittedName>
        <fullName evidence="1">Uncharacterized protein</fullName>
    </submittedName>
</protein>
<organism evidence="1 2">
    <name type="scientific">Sphenodon punctatus</name>
    <name type="common">Tuatara</name>
    <name type="synonym">Hatteria punctata</name>
    <dbReference type="NCBI Taxonomy" id="8508"/>
    <lineage>
        <taxon>Eukaryota</taxon>
        <taxon>Metazoa</taxon>
        <taxon>Chordata</taxon>
        <taxon>Craniata</taxon>
        <taxon>Vertebrata</taxon>
        <taxon>Euteleostomi</taxon>
        <taxon>Lepidosauria</taxon>
        <taxon>Sphenodontia</taxon>
        <taxon>Sphenodontidae</taxon>
        <taxon>Sphenodon</taxon>
    </lineage>
</organism>
<proteinExistence type="predicted"/>
<accession>A0A8D0G874</accession>
<dbReference type="Proteomes" id="UP000694392">
    <property type="component" value="Unplaced"/>
</dbReference>
<dbReference type="Ensembl" id="ENSSPUT00000001329.1">
    <property type="protein sequence ID" value="ENSSPUP00000001257.1"/>
    <property type="gene ID" value="ENSSPUG00000001008.1"/>
</dbReference>
<name>A0A8D0G874_SPHPU</name>
<evidence type="ECO:0000313" key="2">
    <source>
        <dbReference type="Proteomes" id="UP000694392"/>
    </source>
</evidence>